<reference evidence="1" key="1">
    <citation type="submission" date="2018-02" db="EMBL/GenBank/DDBJ databases">
        <title>Rhizophora mucronata_Transcriptome.</title>
        <authorList>
            <person name="Meera S.P."/>
            <person name="Sreeshan A."/>
            <person name="Augustine A."/>
        </authorList>
    </citation>
    <scope>NUCLEOTIDE SEQUENCE</scope>
    <source>
        <tissue evidence="1">Leaf</tissue>
    </source>
</reference>
<name>A0A2P2MNM0_RHIMU</name>
<sequence length="47" mass="5451">MENQPQKMPTVRPISNCLPNAIEALTFLPSNWELCFRYNSLDKTHMA</sequence>
<accession>A0A2P2MNM0</accession>
<dbReference type="AlphaFoldDB" id="A0A2P2MNM0"/>
<proteinExistence type="predicted"/>
<dbReference type="EMBL" id="GGEC01051350">
    <property type="protein sequence ID" value="MBX31834.1"/>
    <property type="molecule type" value="Transcribed_RNA"/>
</dbReference>
<protein>
    <submittedName>
        <fullName evidence="1">Uncharacterized protein</fullName>
    </submittedName>
</protein>
<organism evidence="1">
    <name type="scientific">Rhizophora mucronata</name>
    <name type="common">Asiatic mangrove</name>
    <dbReference type="NCBI Taxonomy" id="61149"/>
    <lineage>
        <taxon>Eukaryota</taxon>
        <taxon>Viridiplantae</taxon>
        <taxon>Streptophyta</taxon>
        <taxon>Embryophyta</taxon>
        <taxon>Tracheophyta</taxon>
        <taxon>Spermatophyta</taxon>
        <taxon>Magnoliopsida</taxon>
        <taxon>eudicotyledons</taxon>
        <taxon>Gunneridae</taxon>
        <taxon>Pentapetalae</taxon>
        <taxon>rosids</taxon>
        <taxon>fabids</taxon>
        <taxon>Malpighiales</taxon>
        <taxon>Rhizophoraceae</taxon>
        <taxon>Rhizophora</taxon>
    </lineage>
</organism>
<evidence type="ECO:0000313" key="1">
    <source>
        <dbReference type="EMBL" id="MBX31834.1"/>
    </source>
</evidence>